<keyword evidence="9" id="KW-0863">Zinc-finger</keyword>
<keyword evidence="10" id="KW-0833">Ubl conjugation pathway</keyword>
<evidence type="ECO:0000256" key="5">
    <source>
        <dbReference type="ARBA" id="ARBA00022679"/>
    </source>
</evidence>
<evidence type="ECO:0000256" key="8">
    <source>
        <dbReference type="ARBA" id="ARBA00022729"/>
    </source>
</evidence>
<evidence type="ECO:0000256" key="13">
    <source>
        <dbReference type="ARBA" id="ARBA00023136"/>
    </source>
</evidence>
<accession>A0A830CCH7</accession>
<organism evidence="17 18">
    <name type="scientific">Phtheirospermum japonicum</name>
    <dbReference type="NCBI Taxonomy" id="374723"/>
    <lineage>
        <taxon>Eukaryota</taxon>
        <taxon>Viridiplantae</taxon>
        <taxon>Streptophyta</taxon>
        <taxon>Embryophyta</taxon>
        <taxon>Tracheophyta</taxon>
        <taxon>Spermatophyta</taxon>
        <taxon>Magnoliopsida</taxon>
        <taxon>eudicotyledons</taxon>
        <taxon>Gunneridae</taxon>
        <taxon>Pentapetalae</taxon>
        <taxon>asterids</taxon>
        <taxon>lamiids</taxon>
        <taxon>Lamiales</taxon>
        <taxon>Orobanchaceae</taxon>
        <taxon>Orobanchaceae incertae sedis</taxon>
        <taxon>Phtheirospermum</taxon>
    </lineage>
</organism>
<evidence type="ECO:0000256" key="10">
    <source>
        <dbReference type="ARBA" id="ARBA00022786"/>
    </source>
</evidence>
<keyword evidence="13" id="KW-0472">Membrane</keyword>
<keyword evidence="7" id="KW-0479">Metal-binding</keyword>
<evidence type="ECO:0000256" key="12">
    <source>
        <dbReference type="ARBA" id="ARBA00022989"/>
    </source>
</evidence>
<dbReference type="GO" id="GO:0016020">
    <property type="term" value="C:membrane"/>
    <property type="evidence" value="ECO:0007669"/>
    <property type="project" value="UniProtKB-SubCell"/>
</dbReference>
<comment type="pathway">
    <text evidence="3">Protein modification; protein ubiquitination.</text>
</comment>
<feature type="domain" description="Wall-associated receptor kinase galacturonan-binding" evidence="16">
    <location>
        <begin position="21"/>
        <end position="88"/>
    </location>
</feature>
<keyword evidence="8 15" id="KW-0732">Signal</keyword>
<dbReference type="GO" id="GO:0030247">
    <property type="term" value="F:polysaccharide binding"/>
    <property type="evidence" value="ECO:0007669"/>
    <property type="project" value="InterPro"/>
</dbReference>
<feature type="chain" id="PRO_5032314792" description="RING-type E3 ubiquitin transferase" evidence="15">
    <location>
        <begin position="18"/>
        <end position="199"/>
    </location>
</feature>
<evidence type="ECO:0000256" key="7">
    <source>
        <dbReference type="ARBA" id="ARBA00022723"/>
    </source>
</evidence>
<evidence type="ECO:0000256" key="14">
    <source>
        <dbReference type="ARBA" id="ARBA00024209"/>
    </source>
</evidence>
<protein>
    <recommendedName>
        <fullName evidence="4">RING-type E3 ubiquitin transferase</fullName>
        <ecNumber evidence="4">2.3.2.27</ecNumber>
    </recommendedName>
</protein>
<gene>
    <name evidence="17" type="ORF">PHJA_001335200</name>
</gene>
<evidence type="ECO:0000256" key="11">
    <source>
        <dbReference type="ARBA" id="ARBA00022833"/>
    </source>
</evidence>
<evidence type="ECO:0000259" key="16">
    <source>
        <dbReference type="Pfam" id="PF13947"/>
    </source>
</evidence>
<dbReference type="GO" id="GO:0008270">
    <property type="term" value="F:zinc ion binding"/>
    <property type="evidence" value="ECO:0007669"/>
    <property type="project" value="UniProtKB-KW"/>
</dbReference>
<dbReference type="InterPro" id="IPR025287">
    <property type="entry name" value="WAK_GUB"/>
</dbReference>
<name>A0A830CCH7_9LAMI</name>
<comment type="similarity">
    <text evidence="14">Belongs to the RING-type zinc finger family. ATL subfamily.</text>
</comment>
<comment type="caution">
    <text evidence="17">The sequence shown here is derived from an EMBL/GenBank/DDBJ whole genome shotgun (WGS) entry which is preliminary data.</text>
</comment>
<dbReference type="InterPro" id="IPR046948">
    <property type="entry name" value="ATL20-22-like"/>
</dbReference>
<keyword evidence="5" id="KW-0808">Transferase</keyword>
<evidence type="ECO:0000256" key="6">
    <source>
        <dbReference type="ARBA" id="ARBA00022692"/>
    </source>
</evidence>
<evidence type="ECO:0000313" key="17">
    <source>
        <dbReference type="EMBL" id="GFP91911.1"/>
    </source>
</evidence>
<dbReference type="AlphaFoldDB" id="A0A830CCH7"/>
<dbReference type="PANTHER" id="PTHR46279:SF2">
    <property type="entry name" value="RING-H2 FINGER PROTEIN ATL21A-RELATED"/>
    <property type="match status" value="1"/>
</dbReference>
<evidence type="ECO:0000256" key="15">
    <source>
        <dbReference type="SAM" id="SignalP"/>
    </source>
</evidence>
<sequence>MGIQNFLILLLLSVAHSQNSCPNSYCDKNAQFVQFPFWIQGQQPENCGLPGFNLTCDAQKRPVLKLPNSGEFYVKPIYYNIQRVTLVDPDNCLPRRLLSLNLSSSPFKAASYENYTFFSCPKGQVYSGTVLSCLGNATNDVLAASYQEDYYVRLVPKCKKIATLQVPVSSFFRVGFPVELELTWDVSTCRRCGSAIGGE</sequence>
<comment type="catalytic activity">
    <reaction evidence="1">
        <text>S-ubiquitinyl-[E2 ubiquitin-conjugating enzyme]-L-cysteine + [acceptor protein]-L-lysine = [E2 ubiquitin-conjugating enzyme]-L-cysteine + N(6)-ubiquitinyl-[acceptor protein]-L-lysine.</text>
        <dbReference type="EC" id="2.3.2.27"/>
    </reaction>
</comment>
<dbReference type="OrthoDB" id="899952at2759"/>
<evidence type="ECO:0000256" key="4">
    <source>
        <dbReference type="ARBA" id="ARBA00012483"/>
    </source>
</evidence>
<feature type="signal peptide" evidence="15">
    <location>
        <begin position="1"/>
        <end position="17"/>
    </location>
</feature>
<evidence type="ECO:0000256" key="3">
    <source>
        <dbReference type="ARBA" id="ARBA00004906"/>
    </source>
</evidence>
<dbReference type="Proteomes" id="UP000653305">
    <property type="component" value="Unassembled WGS sequence"/>
</dbReference>
<dbReference type="PANTHER" id="PTHR46279">
    <property type="entry name" value="RING/U-BOX SUPERFAMILY PROTEIN"/>
    <property type="match status" value="1"/>
</dbReference>
<evidence type="ECO:0000256" key="1">
    <source>
        <dbReference type="ARBA" id="ARBA00000900"/>
    </source>
</evidence>
<comment type="subcellular location">
    <subcellularLocation>
        <location evidence="2">Membrane</location>
        <topology evidence="2">Single-pass membrane protein</topology>
    </subcellularLocation>
</comment>
<keyword evidence="11" id="KW-0862">Zinc</keyword>
<dbReference type="GO" id="GO:0061630">
    <property type="term" value="F:ubiquitin protein ligase activity"/>
    <property type="evidence" value="ECO:0007669"/>
    <property type="project" value="UniProtKB-EC"/>
</dbReference>
<proteinExistence type="inferred from homology"/>
<dbReference type="EMBL" id="BMAC01000259">
    <property type="protein sequence ID" value="GFP91911.1"/>
    <property type="molecule type" value="Genomic_DNA"/>
</dbReference>
<evidence type="ECO:0000256" key="2">
    <source>
        <dbReference type="ARBA" id="ARBA00004167"/>
    </source>
</evidence>
<dbReference type="EC" id="2.3.2.27" evidence="4"/>
<keyword evidence="12" id="KW-1133">Transmembrane helix</keyword>
<keyword evidence="18" id="KW-1185">Reference proteome</keyword>
<keyword evidence="6" id="KW-0812">Transmembrane</keyword>
<evidence type="ECO:0000313" key="18">
    <source>
        <dbReference type="Proteomes" id="UP000653305"/>
    </source>
</evidence>
<dbReference type="Pfam" id="PF13947">
    <property type="entry name" value="GUB_WAK_bind"/>
    <property type="match status" value="1"/>
</dbReference>
<evidence type="ECO:0000256" key="9">
    <source>
        <dbReference type="ARBA" id="ARBA00022771"/>
    </source>
</evidence>
<reference evidence="17" key="1">
    <citation type="submission" date="2020-07" db="EMBL/GenBank/DDBJ databases">
        <title>Ethylene signaling mediates host invasion by parasitic plants.</title>
        <authorList>
            <person name="Yoshida S."/>
        </authorList>
    </citation>
    <scope>NUCLEOTIDE SEQUENCE</scope>
    <source>
        <strain evidence="17">Okayama</strain>
    </source>
</reference>